<name>A0A1F6BN63_9BACT</name>
<dbReference type="AlphaFoldDB" id="A0A1F6BN63"/>
<keyword evidence="1" id="KW-0472">Membrane</keyword>
<evidence type="ECO:0000313" key="2">
    <source>
        <dbReference type="EMBL" id="OGG38212.1"/>
    </source>
</evidence>
<dbReference type="Proteomes" id="UP000178825">
    <property type="component" value="Unassembled WGS sequence"/>
</dbReference>
<feature type="transmembrane region" description="Helical" evidence="1">
    <location>
        <begin position="12"/>
        <end position="33"/>
    </location>
</feature>
<dbReference type="PROSITE" id="PS00409">
    <property type="entry name" value="PROKAR_NTER_METHYL"/>
    <property type="match status" value="1"/>
</dbReference>
<protein>
    <recommendedName>
        <fullName evidence="4">Prepilin-type N-terminal cleavage/methylation domain-containing protein</fullName>
    </recommendedName>
</protein>
<gene>
    <name evidence="2" type="ORF">A3D55_01475</name>
</gene>
<evidence type="ECO:0008006" key="4">
    <source>
        <dbReference type="Google" id="ProtNLM"/>
    </source>
</evidence>
<evidence type="ECO:0000256" key="1">
    <source>
        <dbReference type="SAM" id="Phobius"/>
    </source>
</evidence>
<sequence>MNKQGFTLIEATLAIAVLLIGILTMVQFFPFSLSIITESQDVSIATTAALTKIEELLATTYDDLDTGTIESKQKLSNDPGNFLFPFSRQTVVTYLDDNLNEVGTDQGLKKITVSVYWRSAITGAEQERTISTLRASY</sequence>
<dbReference type="Pfam" id="PF07963">
    <property type="entry name" value="N_methyl"/>
    <property type="match status" value="1"/>
</dbReference>
<comment type="caution">
    <text evidence="2">The sequence shown here is derived from an EMBL/GenBank/DDBJ whole genome shotgun (WGS) entry which is preliminary data.</text>
</comment>
<dbReference type="InterPro" id="IPR012902">
    <property type="entry name" value="N_methyl_site"/>
</dbReference>
<dbReference type="STRING" id="1798470.A3D55_01475"/>
<proteinExistence type="predicted"/>
<organism evidence="2 3">
    <name type="scientific">Candidatus Jorgensenbacteria bacterium RIFCSPHIGHO2_02_FULL_45_20</name>
    <dbReference type="NCBI Taxonomy" id="1798470"/>
    <lineage>
        <taxon>Bacteria</taxon>
        <taxon>Candidatus Joergenseniibacteriota</taxon>
    </lineage>
</organism>
<keyword evidence="1" id="KW-0812">Transmembrane</keyword>
<dbReference type="EMBL" id="MFKJ01000029">
    <property type="protein sequence ID" value="OGG38212.1"/>
    <property type="molecule type" value="Genomic_DNA"/>
</dbReference>
<reference evidence="2 3" key="1">
    <citation type="journal article" date="2016" name="Nat. Commun.">
        <title>Thousands of microbial genomes shed light on interconnected biogeochemical processes in an aquifer system.</title>
        <authorList>
            <person name="Anantharaman K."/>
            <person name="Brown C.T."/>
            <person name="Hug L.A."/>
            <person name="Sharon I."/>
            <person name="Castelle C.J."/>
            <person name="Probst A.J."/>
            <person name="Thomas B.C."/>
            <person name="Singh A."/>
            <person name="Wilkins M.J."/>
            <person name="Karaoz U."/>
            <person name="Brodie E.L."/>
            <person name="Williams K.H."/>
            <person name="Hubbard S.S."/>
            <person name="Banfield J.F."/>
        </authorList>
    </citation>
    <scope>NUCLEOTIDE SEQUENCE [LARGE SCALE GENOMIC DNA]</scope>
</reference>
<keyword evidence="1" id="KW-1133">Transmembrane helix</keyword>
<evidence type="ECO:0000313" key="3">
    <source>
        <dbReference type="Proteomes" id="UP000178825"/>
    </source>
</evidence>
<accession>A0A1F6BN63</accession>